<keyword evidence="5 7" id="KW-1133">Transmembrane helix</keyword>
<dbReference type="PANTHER" id="PTHR34702">
    <property type="entry name" value="NA(+)/H(+) ANTIPORTER SUBUNIT F1"/>
    <property type="match status" value="1"/>
</dbReference>
<evidence type="ECO:0000256" key="1">
    <source>
        <dbReference type="ARBA" id="ARBA00004651"/>
    </source>
</evidence>
<feature type="transmembrane region" description="Helical" evidence="7">
    <location>
        <begin position="43"/>
        <end position="63"/>
    </location>
</feature>
<feature type="transmembrane region" description="Helical" evidence="7">
    <location>
        <begin position="13"/>
        <end position="34"/>
    </location>
</feature>
<evidence type="ECO:0000256" key="7">
    <source>
        <dbReference type="SAM" id="Phobius"/>
    </source>
</evidence>
<organism evidence="8 9">
    <name type="scientific">Pyrococcus abyssi (strain GE5 / Orsay)</name>
    <dbReference type="NCBI Taxonomy" id="272844"/>
    <lineage>
        <taxon>Archaea</taxon>
        <taxon>Methanobacteriati</taxon>
        <taxon>Methanobacteriota</taxon>
        <taxon>Thermococci</taxon>
        <taxon>Thermococcales</taxon>
        <taxon>Thermococcaceae</taxon>
        <taxon>Pyrococcus</taxon>
    </lineage>
</organism>
<name>G8ZGT0_PYRAB</name>
<reference evidence="8 9" key="1">
    <citation type="journal article" date="2012" name="Curr. Microbiol.">
        <title>Re-annotation of two hyperthermophilic archaea Pyrococcus abyssi GE5 and Pyrococcus furiosus DSM 3638.</title>
        <authorList>
            <person name="Gao J."/>
            <person name="Wang J."/>
        </authorList>
    </citation>
    <scope>GENOME REANNOTATION</scope>
    <source>
        <strain evidence="9">GE5 / Orsay</strain>
    </source>
</reference>
<dbReference type="GO" id="GO:0005886">
    <property type="term" value="C:plasma membrane"/>
    <property type="evidence" value="ECO:0007669"/>
    <property type="project" value="UniProtKB-SubCell"/>
</dbReference>
<dbReference type="GO" id="GO:0015385">
    <property type="term" value="F:sodium:proton antiporter activity"/>
    <property type="evidence" value="ECO:0007669"/>
    <property type="project" value="TreeGrafter"/>
</dbReference>
<accession>G8ZGT0</accession>
<dbReference type="NCBIfam" id="NF009242">
    <property type="entry name" value="PRK12599.1-1"/>
    <property type="match status" value="1"/>
</dbReference>
<comment type="miscellaneous">
    <text evidence="8">The sequence shown here is derived from an EMBL/GenBank/DDBJ third party annotation (TPA) entry.</text>
</comment>
<dbReference type="InterPro" id="IPR007208">
    <property type="entry name" value="MrpF/PhaF-like"/>
</dbReference>
<evidence type="ECO:0000313" key="9">
    <source>
        <dbReference type="Proteomes" id="UP000009139"/>
    </source>
</evidence>
<evidence type="ECO:0000256" key="2">
    <source>
        <dbReference type="ARBA" id="ARBA00022448"/>
    </source>
</evidence>
<sequence>MGEEVRGMTVEQMFLYATLLIGIAGLIVLLRLILGPTTSDRVVALDTLNTLVVAAMLLLGAYYERAIYIDIAIVYALLSYIGTLIIAKYLQGGLS</sequence>
<dbReference type="EMBL" id="HE613800">
    <property type="protein sequence ID" value="CCE70125.1"/>
    <property type="molecule type" value="Genomic_DNA"/>
</dbReference>
<dbReference type="Proteomes" id="UP000009139">
    <property type="component" value="Chromosome"/>
</dbReference>
<keyword evidence="4 7" id="KW-0812">Transmembrane</keyword>
<gene>
    <name evidence="8" type="ordered locus">PAB3177</name>
</gene>
<dbReference type="Pfam" id="PF04066">
    <property type="entry name" value="MrpF_PhaF"/>
    <property type="match status" value="1"/>
</dbReference>
<keyword evidence="6 7" id="KW-0472">Membrane</keyword>
<keyword evidence="3" id="KW-1003">Cell membrane</keyword>
<feature type="transmembrane region" description="Helical" evidence="7">
    <location>
        <begin position="69"/>
        <end position="90"/>
    </location>
</feature>
<evidence type="ECO:0000256" key="6">
    <source>
        <dbReference type="ARBA" id="ARBA00023136"/>
    </source>
</evidence>
<evidence type="ECO:0000256" key="5">
    <source>
        <dbReference type="ARBA" id="ARBA00022989"/>
    </source>
</evidence>
<proteinExistence type="predicted"/>
<evidence type="ECO:0000313" key="8">
    <source>
        <dbReference type="EMBL" id="CCE70125.1"/>
    </source>
</evidence>
<keyword evidence="2" id="KW-0813">Transport</keyword>
<evidence type="ECO:0000256" key="4">
    <source>
        <dbReference type="ARBA" id="ARBA00022692"/>
    </source>
</evidence>
<dbReference type="AlphaFoldDB" id="G8ZGT0"/>
<protein>
    <submittedName>
        <fullName evidence="8">Putative monovalent cation/H+ antiporter subunit F</fullName>
    </submittedName>
</protein>
<comment type="subcellular location">
    <subcellularLocation>
        <location evidence="1">Cell membrane</location>
        <topology evidence="1">Multi-pass membrane protein</topology>
    </subcellularLocation>
</comment>
<evidence type="ECO:0000256" key="3">
    <source>
        <dbReference type="ARBA" id="ARBA00022475"/>
    </source>
</evidence>
<dbReference type="PANTHER" id="PTHR34702:SF1">
    <property type="entry name" value="NA(+)_H(+) ANTIPORTER SUBUNIT F"/>
    <property type="match status" value="1"/>
</dbReference>